<dbReference type="InterPro" id="IPR022385">
    <property type="entry name" value="Rhs_assc_core"/>
</dbReference>
<evidence type="ECO:0000313" key="4">
    <source>
        <dbReference type="Proteomes" id="UP000092695"/>
    </source>
</evidence>
<sequence length="339" mass="36375">MLPRVYNYYRTYDPSTGRYLESDPIGLGQRVRKDTGTVTLFVYDDAGQLIGEYDAFGNPLQETVWFEDAPVAVLQGSGVYYVHTDHLGTPRAITDAGTVIWRWESEPFGTSLADEDPDGDLVNFTFNGRFPGQYFDAETGLHYNYFRTYDPSTGRYLESDPIGLWGGTNTYEYVYSNPLIYYDPYGLWAFGDPLPQGLVDGATGFGDGLSGGITSWIGDRAGIDCGVDKCSAAYRRSQTTGNATSLTLGGGRLVYAGLAKGYSLTASSGAAASAGRSQLRRLFDGGGSLRPPNLSQYTTDAALRAAAGRTNPYFNAAGAAAAGLGANDLANGDECECSQ</sequence>
<dbReference type="AlphaFoldDB" id="A0A193LJM2"/>
<dbReference type="Gene3D" id="2.180.10.10">
    <property type="entry name" value="RHS repeat-associated core"/>
    <property type="match status" value="1"/>
</dbReference>
<keyword evidence="1" id="KW-0677">Repeat</keyword>
<dbReference type="PRINTS" id="PR00394">
    <property type="entry name" value="RHSPROTEIN"/>
</dbReference>
<dbReference type="Pfam" id="PF25023">
    <property type="entry name" value="TEN_YD-shell"/>
    <property type="match status" value="1"/>
</dbReference>
<dbReference type="InterPro" id="IPR050708">
    <property type="entry name" value="T6SS_VgrG/RHS"/>
</dbReference>
<feature type="domain" description="Teneurin-like YD-shell" evidence="2">
    <location>
        <begin position="72"/>
        <end position="160"/>
    </location>
</feature>
<organism evidence="3 4">
    <name type="scientific">Woeseia oceani</name>
    <dbReference type="NCBI Taxonomy" id="1548547"/>
    <lineage>
        <taxon>Bacteria</taxon>
        <taxon>Pseudomonadati</taxon>
        <taxon>Pseudomonadota</taxon>
        <taxon>Gammaproteobacteria</taxon>
        <taxon>Woeseiales</taxon>
        <taxon>Woeseiaceae</taxon>
        <taxon>Woeseia</taxon>
    </lineage>
</organism>
<evidence type="ECO:0000313" key="3">
    <source>
        <dbReference type="EMBL" id="ANO52656.1"/>
    </source>
</evidence>
<reference evidence="3 4" key="1">
    <citation type="submission" date="2016-06" db="EMBL/GenBank/DDBJ databases">
        <title>Complete genome sequence of a deep-branching marine Gamma Proteobacterium Woeseia oceani type strain XK5.</title>
        <authorList>
            <person name="Mu D."/>
            <person name="Du Z."/>
        </authorList>
    </citation>
    <scope>NUCLEOTIDE SEQUENCE [LARGE SCALE GENOMIC DNA]</scope>
    <source>
        <strain evidence="3 4">XK5</strain>
    </source>
</reference>
<protein>
    <recommendedName>
        <fullName evidence="2">Teneurin-like YD-shell domain-containing protein</fullName>
    </recommendedName>
</protein>
<dbReference type="PANTHER" id="PTHR32305:SF15">
    <property type="entry name" value="PROTEIN RHSA-RELATED"/>
    <property type="match status" value="1"/>
</dbReference>
<name>A0A193LJM2_9GAMM</name>
<dbReference type="STRING" id="1548547.BA177_16995"/>
<keyword evidence="4" id="KW-1185">Reference proteome</keyword>
<evidence type="ECO:0000256" key="1">
    <source>
        <dbReference type="ARBA" id="ARBA00022737"/>
    </source>
</evidence>
<dbReference type="NCBIfam" id="TIGR03696">
    <property type="entry name" value="Rhs_assc_core"/>
    <property type="match status" value="1"/>
</dbReference>
<gene>
    <name evidence="3" type="ORF">BA177_16995</name>
</gene>
<dbReference type="KEGG" id="woc:BA177_16995"/>
<dbReference type="Proteomes" id="UP000092695">
    <property type="component" value="Chromosome"/>
</dbReference>
<dbReference type="PANTHER" id="PTHR32305">
    <property type="match status" value="1"/>
</dbReference>
<evidence type="ECO:0000259" key="2">
    <source>
        <dbReference type="Pfam" id="PF25023"/>
    </source>
</evidence>
<dbReference type="RefSeq" id="WP_068618194.1">
    <property type="nucleotide sequence ID" value="NZ_CP016268.1"/>
</dbReference>
<dbReference type="InterPro" id="IPR056823">
    <property type="entry name" value="TEN-like_YD-shell"/>
</dbReference>
<proteinExistence type="predicted"/>
<accession>A0A193LJM2</accession>
<dbReference type="EMBL" id="CP016268">
    <property type="protein sequence ID" value="ANO52656.1"/>
    <property type="molecule type" value="Genomic_DNA"/>
</dbReference>